<comment type="caution">
    <text evidence="8">The sequence shown here is derived from an EMBL/GenBank/DDBJ whole genome shotgun (WGS) entry which is preliminary data.</text>
</comment>
<keyword evidence="8" id="KW-0547">Nucleotide-binding</keyword>
<evidence type="ECO:0000256" key="5">
    <source>
        <dbReference type="ARBA" id="ARBA00023204"/>
    </source>
</evidence>
<keyword evidence="1 6" id="KW-0963">Cytoplasm</keyword>
<dbReference type="RefSeq" id="WP_069293337.1">
    <property type="nucleotide sequence ID" value="NZ_CP140110.1"/>
</dbReference>
<dbReference type="SUPFAM" id="SSF46929">
    <property type="entry name" value="DNA helicase RuvA subunit, C-terminal domain"/>
    <property type="match status" value="1"/>
</dbReference>
<comment type="function">
    <text evidence="6">The RuvA-RuvB-RuvC complex processes Holliday junction (HJ) DNA during genetic recombination and DNA repair, while the RuvA-RuvB complex plays an important role in the rescue of blocked DNA replication forks via replication fork reversal (RFR). RuvA specifically binds to HJ cruciform DNA, conferring on it an open structure. The RuvB hexamer acts as an ATP-dependent pump, pulling dsDNA into and through the RuvAB complex. HJ branch migration allows RuvC to scan DNA until it finds its consensus sequence, where it cleaves and resolves the cruciform DNA.</text>
</comment>
<dbReference type="GO" id="GO:0048476">
    <property type="term" value="C:Holliday junction resolvase complex"/>
    <property type="evidence" value="ECO:0007669"/>
    <property type="project" value="UniProtKB-UniRule"/>
</dbReference>
<name>A0A1E3G208_9BACT</name>
<keyword evidence="8" id="KW-0378">Hydrolase</keyword>
<evidence type="ECO:0000256" key="2">
    <source>
        <dbReference type="ARBA" id="ARBA00022763"/>
    </source>
</evidence>
<gene>
    <name evidence="6" type="primary">ruvA</name>
    <name evidence="8" type="ORF">A4H02_06195</name>
</gene>
<evidence type="ECO:0000313" key="8">
    <source>
        <dbReference type="EMBL" id="ODN30314.1"/>
    </source>
</evidence>
<evidence type="ECO:0000256" key="3">
    <source>
        <dbReference type="ARBA" id="ARBA00023125"/>
    </source>
</evidence>
<feature type="domain" description="Helix-hairpin-helix DNA-binding motif class 1" evidence="7">
    <location>
        <begin position="107"/>
        <end position="126"/>
    </location>
</feature>
<dbReference type="InterPro" id="IPR012340">
    <property type="entry name" value="NA-bd_OB-fold"/>
</dbReference>
<dbReference type="GO" id="GO:0009378">
    <property type="term" value="F:four-way junction helicase activity"/>
    <property type="evidence" value="ECO:0007669"/>
    <property type="project" value="InterPro"/>
</dbReference>
<dbReference type="GO" id="GO:0005737">
    <property type="term" value="C:cytoplasm"/>
    <property type="evidence" value="ECO:0007669"/>
    <property type="project" value="UniProtKB-SubCell"/>
</dbReference>
<feature type="region of interest" description="Domain III" evidence="6">
    <location>
        <begin position="142"/>
        <end position="192"/>
    </location>
</feature>
<keyword evidence="3 6" id="KW-0238">DNA-binding</keyword>
<dbReference type="NCBIfam" id="TIGR00084">
    <property type="entry name" value="ruvA"/>
    <property type="match status" value="1"/>
</dbReference>
<dbReference type="Gene3D" id="2.40.50.140">
    <property type="entry name" value="Nucleic acid-binding proteins"/>
    <property type="match status" value="1"/>
</dbReference>
<dbReference type="Gene3D" id="1.10.150.20">
    <property type="entry name" value="5' to 3' exonuclease, C-terminal subdomain"/>
    <property type="match status" value="1"/>
</dbReference>
<dbReference type="GO" id="GO:0005524">
    <property type="term" value="F:ATP binding"/>
    <property type="evidence" value="ECO:0007669"/>
    <property type="project" value="InterPro"/>
</dbReference>
<evidence type="ECO:0000256" key="4">
    <source>
        <dbReference type="ARBA" id="ARBA00023172"/>
    </source>
</evidence>
<dbReference type="InterPro" id="IPR013849">
    <property type="entry name" value="DNA_helicase_Holl-junc_RuvA_I"/>
</dbReference>
<evidence type="ECO:0000313" key="9">
    <source>
        <dbReference type="Proteomes" id="UP000094570"/>
    </source>
</evidence>
<feature type="domain" description="Helix-hairpin-helix DNA-binding motif class 1" evidence="7">
    <location>
        <begin position="72"/>
        <end position="91"/>
    </location>
</feature>
<keyword evidence="2 6" id="KW-0227">DNA damage</keyword>
<dbReference type="Pfam" id="PF01330">
    <property type="entry name" value="RuvA_N"/>
    <property type="match status" value="1"/>
</dbReference>
<dbReference type="EMBL" id="LWAF01000008">
    <property type="protein sequence ID" value="ODN30314.1"/>
    <property type="molecule type" value="Genomic_DNA"/>
</dbReference>
<dbReference type="AlphaFoldDB" id="A0A1E3G208"/>
<comment type="similarity">
    <text evidence="6">Belongs to the RuvA family.</text>
</comment>
<dbReference type="InterPro" id="IPR011114">
    <property type="entry name" value="RuvA_C"/>
</dbReference>
<dbReference type="Proteomes" id="UP000094570">
    <property type="component" value="Unassembled WGS sequence"/>
</dbReference>
<dbReference type="InterPro" id="IPR000085">
    <property type="entry name" value="RuvA"/>
</dbReference>
<organism evidence="8 9">
    <name type="scientific">Fervidobacterium thailandense</name>
    <dbReference type="NCBI Taxonomy" id="1008305"/>
    <lineage>
        <taxon>Bacteria</taxon>
        <taxon>Thermotogati</taxon>
        <taxon>Thermotogota</taxon>
        <taxon>Thermotogae</taxon>
        <taxon>Thermotogales</taxon>
        <taxon>Fervidobacteriaceae</taxon>
        <taxon>Fervidobacterium</taxon>
    </lineage>
</organism>
<dbReference type="GO" id="GO:0006281">
    <property type="term" value="P:DNA repair"/>
    <property type="evidence" value="ECO:0007669"/>
    <property type="project" value="UniProtKB-UniRule"/>
</dbReference>
<reference evidence="9" key="1">
    <citation type="submission" date="2016-04" db="EMBL/GenBank/DDBJ databases">
        <title>The genome sequence project of a novel Fervidobacterium isolate from a hot spring in Thailand.</title>
        <authorList>
            <person name="Gonzalez J.M."/>
            <person name="Cuecas A."/>
            <person name="Kanoksilapatham W."/>
        </authorList>
    </citation>
    <scope>NUCLEOTIDE SEQUENCE [LARGE SCALE GENOMIC DNA]</scope>
    <source>
        <strain evidence="9">FC2004</strain>
    </source>
</reference>
<keyword evidence="4 6" id="KW-0233">DNA recombination</keyword>
<dbReference type="OrthoDB" id="5293449at2"/>
<keyword evidence="5 6" id="KW-0234">DNA repair</keyword>
<sequence length="192" mass="20668">MLESLSGKFVGRSEGCVLIDLGNIVLRILTDAESFANASVGDVVTVFAKLVVSQEDVTIYGFDSKEKRNLFEKLIKVSKLGPKTAVKILSSVSPEALANMIAAGDVEKLSTVPGIGKKTAERIVMELKDEFELTGIDDNELEAIEALVALGYSRSVAKTAVKHAKASFKDGKKYNISELLKEALKVISKSSM</sequence>
<dbReference type="Pfam" id="PF07499">
    <property type="entry name" value="RuvA_C"/>
    <property type="match status" value="1"/>
</dbReference>
<keyword evidence="8" id="KW-0067">ATP-binding</keyword>
<comment type="caution">
    <text evidence="6">Lacks conserved residue(s) required for the propagation of feature annotation.</text>
</comment>
<dbReference type="GO" id="GO:0009379">
    <property type="term" value="C:Holliday junction helicase complex"/>
    <property type="evidence" value="ECO:0007669"/>
    <property type="project" value="InterPro"/>
</dbReference>
<dbReference type="InterPro" id="IPR036267">
    <property type="entry name" value="RuvA_C_sf"/>
</dbReference>
<dbReference type="InterPro" id="IPR003583">
    <property type="entry name" value="Hlx-hairpin-Hlx_DNA-bd_motif"/>
</dbReference>
<dbReference type="SUPFAM" id="SSF47781">
    <property type="entry name" value="RuvA domain 2-like"/>
    <property type="match status" value="1"/>
</dbReference>
<dbReference type="Pfam" id="PF14520">
    <property type="entry name" value="HHH_5"/>
    <property type="match status" value="1"/>
</dbReference>
<comment type="subcellular location">
    <subcellularLocation>
        <location evidence="6">Cytoplasm</location>
    </subcellularLocation>
</comment>
<evidence type="ECO:0000259" key="7">
    <source>
        <dbReference type="SMART" id="SM00278"/>
    </source>
</evidence>
<protein>
    <recommendedName>
        <fullName evidence="6">Holliday junction branch migration complex subunit RuvA</fullName>
    </recommendedName>
</protein>
<dbReference type="SUPFAM" id="SSF50249">
    <property type="entry name" value="Nucleic acid-binding proteins"/>
    <property type="match status" value="1"/>
</dbReference>
<dbReference type="InterPro" id="IPR010994">
    <property type="entry name" value="RuvA_2-like"/>
</dbReference>
<evidence type="ECO:0000256" key="1">
    <source>
        <dbReference type="ARBA" id="ARBA00022490"/>
    </source>
</evidence>
<comment type="domain">
    <text evidence="6">Has three domains with a flexible linker between the domains II and III and assumes an 'L' shape. Domain III is highly mobile and contacts RuvB.</text>
</comment>
<proteinExistence type="inferred from homology"/>
<dbReference type="Gene3D" id="1.10.8.10">
    <property type="entry name" value="DNA helicase RuvA subunit, C-terminal domain"/>
    <property type="match status" value="1"/>
</dbReference>
<dbReference type="HAMAP" id="MF_00031">
    <property type="entry name" value="DNA_HJ_migration_RuvA"/>
    <property type="match status" value="1"/>
</dbReference>
<comment type="subunit">
    <text evidence="6">Homotetramer. Forms an RuvA(8)-RuvB(12)-Holliday junction (HJ) complex. HJ DNA is sandwiched between 2 RuvA tetramers; dsDNA enters through RuvA and exits via RuvB. An RuvB hexamer assembles on each DNA strand where it exits the tetramer. Each RuvB hexamer is contacted by two RuvA subunits (via domain III) on 2 adjacent RuvB subunits; this complex drives branch migration. In the full resolvosome a probable DNA-RuvA(4)-RuvB(12)-RuvC(2) complex forms which resolves the HJ.</text>
</comment>
<dbReference type="STRING" id="1008305.A4H02_06195"/>
<keyword evidence="9" id="KW-1185">Reference proteome</keyword>
<accession>A0A1E3G208</accession>
<dbReference type="SMART" id="SM00278">
    <property type="entry name" value="HhH1"/>
    <property type="match status" value="2"/>
</dbReference>
<dbReference type="GO" id="GO:0000400">
    <property type="term" value="F:four-way junction DNA binding"/>
    <property type="evidence" value="ECO:0007669"/>
    <property type="project" value="UniProtKB-UniRule"/>
</dbReference>
<dbReference type="GO" id="GO:0006310">
    <property type="term" value="P:DNA recombination"/>
    <property type="evidence" value="ECO:0007669"/>
    <property type="project" value="UniProtKB-UniRule"/>
</dbReference>
<feature type="region of interest" description="Domain II" evidence="6">
    <location>
        <begin position="64"/>
        <end position="141"/>
    </location>
</feature>
<evidence type="ECO:0000256" key="6">
    <source>
        <dbReference type="HAMAP-Rule" id="MF_00031"/>
    </source>
</evidence>
<dbReference type="CDD" id="cd14332">
    <property type="entry name" value="UBA_RuvA_C"/>
    <property type="match status" value="1"/>
</dbReference>
<keyword evidence="8" id="KW-0347">Helicase</keyword>